<feature type="binding site" evidence="10">
    <location>
        <position position="165"/>
    </location>
    <ligand>
        <name>(2R)-2-phosphoglycerate</name>
        <dbReference type="ChEBI" id="CHEBI:58289"/>
    </ligand>
</feature>
<feature type="active site" description="Proton donor" evidence="10 11">
    <location>
        <position position="207"/>
    </location>
</feature>
<dbReference type="AlphaFoldDB" id="A0A4Y5YEA3"/>
<dbReference type="Gene3D" id="3.20.20.120">
    <property type="entry name" value="Enolase-like C-terminal domain"/>
    <property type="match status" value="1"/>
</dbReference>
<protein>
    <recommendedName>
        <fullName evidence="4 10">Enolase</fullName>
        <ecNumber evidence="3 10">4.2.1.11</ecNumber>
    </recommendedName>
    <alternativeName>
        <fullName evidence="10">2-phospho-D-glycerate hydro-lyase</fullName>
    </alternativeName>
    <alternativeName>
        <fullName evidence="10">2-phosphoglycerate dehydratase</fullName>
    </alternativeName>
</protein>
<name>A0A4Y5YEA3_9GAMM</name>
<dbReference type="PIRSF" id="PIRSF001400">
    <property type="entry name" value="Enolase"/>
    <property type="match status" value="1"/>
</dbReference>
<dbReference type="SMART" id="SM01192">
    <property type="entry name" value="Enolase_C"/>
    <property type="match status" value="1"/>
</dbReference>
<evidence type="ECO:0000313" key="16">
    <source>
        <dbReference type="EMBL" id="QDE30918.1"/>
    </source>
</evidence>
<feature type="binding site" evidence="10 13">
    <location>
        <position position="317"/>
    </location>
    <ligand>
        <name>Mg(2+)</name>
        <dbReference type="ChEBI" id="CHEBI:18420"/>
    </ligand>
</feature>
<evidence type="ECO:0000259" key="14">
    <source>
        <dbReference type="SMART" id="SM01192"/>
    </source>
</evidence>
<comment type="similarity">
    <text evidence="2 10">Belongs to the enolase family.</text>
</comment>
<evidence type="ECO:0000256" key="13">
    <source>
        <dbReference type="PIRSR" id="PIRSR001400-3"/>
    </source>
</evidence>
<accession>A0A4Y5YEA3</accession>
<evidence type="ECO:0000256" key="2">
    <source>
        <dbReference type="ARBA" id="ARBA00009604"/>
    </source>
</evidence>
<dbReference type="GO" id="GO:0000287">
    <property type="term" value="F:magnesium ion binding"/>
    <property type="evidence" value="ECO:0007669"/>
    <property type="project" value="UniProtKB-UniRule"/>
</dbReference>
<gene>
    <name evidence="10 16" type="primary">eno</name>
    <name evidence="16" type="ORF">FH971_08035</name>
</gene>
<dbReference type="GO" id="GO:0004634">
    <property type="term" value="F:phosphopyruvate hydratase activity"/>
    <property type="evidence" value="ECO:0007669"/>
    <property type="project" value="UniProtKB-UniRule"/>
</dbReference>
<comment type="cofactor">
    <cofactor evidence="13">
        <name>Mg(2+)</name>
        <dbReference type="ChEBI" id="CHEBI:18420"/>
    </cofactor>
    <text evidence="13">Mg(2+) is required for catalysis and for stabilizing the dimer.</text>
</comment>
<evidence type="ECO:0000256" key="8">
    <source>
        <dbReference type="ARBA" id="ARBA00023239"/>
    </source>
</evidence>
<reference evidence="16 17" key="1">
    <citation type="submission" date="2019-06" db="EMBL/GenBank/DDBJ databases">
        <title>The genome of Shewanella sp. SM1901.</title>
        <authorList>
            <person name="Cha Q."/>
        </authorList>
    </citation>
    <scope>NUCLEOTIDE SEQUENCE [LARGE SCALE GENOMIC DNA]</scope>
    <source>
        <strain evidence="16 17">SM1901</strain>
    </source>
</reference>
<dbReference type="SFLD" id="SFLDF00002">
    <property type="entry name" value="enolase"/>
    <property type="match status" value="1"/>
</dbReference>
<feature type="binding site" evidence="12">
    <location>
        <position position="166"/>
    </location>
    <ligand>
        <name>substrate</name>
    </ligand>
</feature>
<evidence type="ECO:0000256" key="11">
    <source>
        <dbReference type="PIRSR" id="PIRSR001400-1"/>
    </source>
</evidence>
<dbReference type="Pfam" id="PF00113">
    <property type="entry name" value="Enolase_C"/>
    <property type="match status" value="1"/>
</dbReference>
<proteinExistence type="inferred from homology"/>
<dbReference type="PANTHER" id="PTHR11902:SF1">
    <property type="entry name" value="ENOLASE"/>
    <property type="match status" value="1"/>
</dbReference>
<evidence type="ECO:0000256" key="6">
    <source>
        <dbReference type="ARBA" id="ARBA00022842"/>
    </source>
</evidence>
<dbReference type="PRINTS" id="PR00148">
    <property type="entry name" value="ENOLASE"/>
</dbReference>
<dbReference type="SMART" id="SM01193">
    <property type="entry name" value="Enolase_N"/>
    <property type="match status" value="1"/>
</dbReference>
<evidence type="ECO:0000256" key="9">
    <source>
        <dbReference type="ARBA" id="ARBA00045763"/>
    </source>
</evidence>
<dbReference type="InterPro" id="IPR029017">
    <property type="entry name" value="Enolase-like_N"/>
</dbReference>
<dbReference type="GO" id="GO:0005576">
    <property type="term" value="C:extracellular region"/>
    <property type="evidence" value="ECO:0007669"/>
    <property type="project" value="UniProtKB-SubCell"/>
</dbReference>
<feature type="domain" description="Enolase N-terminal" evidence="15">
    <location>
        <begin position="6"/>
        <end position="136"/>
    </location>
</feature>
<evidence type="ECO:0000256" key="7">
    <source>
        <dbReference type="ARBA" id="ARBA00023152"/>
    </source>
</evidence>
<feature type="binding site" evidence="12">
    <location>
        <position position="317"/>
    </location>
    <ligand>
        <name>substrate</name>
    </ligand>
</feature>
<keyword evidence="5 10" id="KW-0964">Secreted</keyword>
<evidence type="ECO:0000256" key="3">
    <source>
        <dbReference type="ARBA" id="ARBA00012058"/>
    </source>
</evidence>
<feature type="binding site" evidence="10 13">
    <location>
        <position position="290"/>
    </location>
    <ligand>
        <name>Mg(2+)</name>
        <dbReference type="ChEBI" id="CHEBI:18420"/>
    </ligand>
</feature>
<dbReference type="SUPFAM" id="SSF54826">
    <property type="entry name" value="Enolase N-terminal domain-like"/>
    <property type="match status" value="1"/>
</dbReference>
<keyword evidence="6 10" id="KW-0460">Magnesium</keyword>
<comment type="function">
    <text evidence="9 10">Catalyzes the reversible conversion of 2-phosphoglycerate (2-PG) into phosphoenolpyruvate (PEP). It is essential for the degradation of carbohydrates via glycolysis.</text>
</comment>
<dbReference type="RefSeq" id="WP_137221187.1">
    <property type="nucleotide sequence ID" value="NZ_CP041036.1"/>
</dbReference>
<feature type="binding site" evidence="10 13">
    <location>
        <position position="244"/>
    </location>
    <ligand>
        <name>Mg(2+)</name>
        <dbReference type="ChEBI" id="CHEBI:18420"/>
    </ligand>
</feature>
<organism evidence="16 17">
    <name type="scientific">Shewanella polaris</name>
    <dbReference type="NCBI Taxonomy" id="2588449"/>
    <lineage>
        <taxon>Bacteria</taxon>
        <taxon>Pseudomonadati</taxon>
        <taxon>Pseudomonadota</taxon>
        <taxon>Gammaproteobacteria</taxon>
        <taxon>Alteromonadales</taxon>
        <taxon>Shewanellaceae</taxon>
        <taxon>Shewanella</taxon>
    </lineage>
</organism>
<evidence type="ECO:0000259" key="15">
    <source>
        <dbReference type="SMART" id="SM01193"/>
    </source>
</evidence>
<dbReference type="Pfam" id="PF03952">
    <property type="entry name" value="Enolase_N"/>
    <property type="match status" value="1"/>
</dbReference>
<comment type="pathway">
    <text evidence="1 10">Carbohydrate degradation; glycolysis; pyruvate from D-glyceraldehyde 3-phosphate: step 4/5.</text>
</comment>
<dbReference type="SFLD" id="SFLDS00001">
    <property type="entry name" value="Enolase"/>
    <property type="match status" value="1"/>
</dbReference>
<feature type="active site" description="Proton acceptor" evidence="10 11">
    <location>
        <position position="342"/>
    </location>
</feature>
<evidence type="ECO:0000256" key="12">
    <source>
        <dbReference type="PIRSR" id="PIRSR001400-2"/>
    </source>
</evidence>
<keyword evidence="16" id="KW-0670">Pyruvate</keyword>
<dbReference type="InterPro" id="IPR020811">
    <property type="entry name" value="Enolase_N"/>
</dbReference>
<dbReference type="SUPFAM" id="SSF51604">
    <property type="entry name" value="Enolase C-terminal domain-like"/>
    <property type="match status" value="1"/>
</dbReference>
<feature type="binding site" evidence="10">
    <location>
        <position position="342"/>
    </location>
    <ligand>
        <name>(2R)-2-phosphoglycerate</name>
        <dbReference type="ChEBI" id="CHEBI:58289"/>
    </ligand>
</feature>
<feature type="binding site" evidence="10">
    <location>
        <position position="393"/>
    </location>
    <ligand>
        <name>(2R)-2-phosphoglycerate</name>
        <dbReference type="ChEBI" id="CHEBI:58289"/>
    </ligand>
</feature>
<dbReference type="SFLD" id="SFLDG00178">
    <property type="entry name" value="enolase"/>
    <property type="match status" value="1"/>
</dbReference>
<keyword evidence="8 10" id="KW-0456">Lyase</keyword>
<comment type="subcellular location">
    <subcellularLocation>
        <location evidence="10">Cytoplasm</location>
    </subcellularLocation>
    <subcellularLocation>
        <location evidence="10">Secreted</location>
    </subcellularLocation>
    <subcellularLocation>
        <location evidence="10">Cell surface</location>
    </subcellularLocation>
    <text evidence="10">Fractions of enolase are present in both the cytoplasm and on the cell surface.</text>
</comment>
<dbReference type="CDD" id="cd03313">
    <property type="entry name" value="enolase"/>
    <property type="match status" value="1"/>
</dbReference>
<feature type="binding site" evidence="12">
    <location>
        <position position="393"/>
    </location>
    <ligand>
        <name>substrate</name>
    </ligand>
</feature>
<dbReference type="PANTHER" id="PTHR11902">
    <property type="entry name" value="ENOLASE"/>
    <property type="match status" value="1"/>
</dbReference>
<dbReference type="Proteomes" id="UP000319809">
    <property type="component" value="Chromosome"/>
</dbReference>
<evidence type="ECO:0000256" key="4">
    <source>
        <dbReference type="ARBA" id="ARBA00017068"/>
    </source>
</evidence>
<dbReference type="EMBL" id="CP041036">
    <property type="protein sequence ID" value="QDE30918.1"/>
    <property type="molecule type" value="Genomic_DNA"/>
</dbReference>
<dbReference type="NCBIfam" id="TIGR01060">
    <property type="entry name" value="eno"/>
    <property type="match status" value="1"/>
</dbReference>
<dbReference type="HAMAP" id="MF_00318">
    <property type="entry name" value="Enolase"/>
    <property type="match status" value="1"/>
</dbReference>
<dbReference type="GO" id="GO:0009986">
    <property type="term" value="C:cell surface"/>
    <property type="evidence" value="ECO:0007669"/>
    <property type="project" value="UniProtKB-SubCell"/>
</dbReference>
<comment type="subunit">
    <text evidence="10">Component of the RNA degradosome, a multiprotein complex involved in RNA processing and mRNA degradation.</text>
</comment>
<dbReference type="GO" id="GO:0006096">
    <property type="term" value="P:glycolytic process"/>
    <property type="evidence" value="ECO:0007669"/>
    <property type="project" value="UniProtKB-UniRule"/>
</dbReference>
<feature type="domain" description="Enolase C-terminal TIM barrel" evidence="14">
    <location>
        <begin position="141"/>
        <end position="425"/>
    </location>
</feature>
<dbReference type="EC" id="4.2.1.11" evidence="3 10"/>
<dbReference type="KEGG" id="spol:FH971_08035"/>
<sequence>MKSITISTIQAMEILDSRGNPTVRVFVELSDGTASVASVPSGASTGENEAIELRDGDMTRYAGKGVLKAVANVNHKLAPVLLGMDPFKQALIDHTMIALDGTVNKSNLGANAILGISMAVARAAAKSANTPLYQYLGGTGARRLVVPCMNIINGGEHSDNNVDFQEFMAVPLGAPNFREGLRYVAETFHVLKGILKDRGLATSVGDEGGFAPNLNSNEDAIETIIQAIEKAGYKPGIDIAIALDSAANSFSTDMCNNYDLKWSGTGAMKSNDLINLAEEWVKKYPIVLWEDPLAERDLDGFKQFTARLGDKIEVVGDDLFVTNTQYISRGIAHKEANSALIKLNQIGTVTESIEAVRMCRDAGWRYFISHRSGETEDTFLADFAVAMDGGHLKSGSASRSERVAKYNRLLEIEQQLGEDALYYWK</sequence>
<feature type="binding site" evidence="10">
    <location>
        <position position="371"/>
    </location>
    <ligand>
        <name>(2R)-2-phosphoglycerate</name>
        <dbReference type="ChEBI" id="CHEBI:58289"/>
    </ligand>
</feature>
<comment type="cofactor">
    <cofactor evidence="10">
        <name>Mg(2+)</name>
        <dbReference type="ChEBI" id="CHEBI:18420"/>
    </cofactor>
    <text evidence="10">Binds a second Mg(2+) ion via substrate during catalysis.</text>
</comment>
<dbReference type="InterPro" id="IPR036849">
    <property type="entry name" value="Enolase-like_C_sf"/>
</dbReference>
<keyword evidence="7 10" id="KW-0324">Glycolysis</keyword>
<comment type="catalytic activity">
    <reaction evidence="10">
        <text>(2R)-2-phosphoglycerate = phosphoenolpyruvate + H2O</text>
        <dbReference type="Rhea" id="RHEA:10164"/>
        <dbReference type="ChEBI" id="CHEBI:15377"/>
        <dbReference type="ChEBI" id="CHEBI:58289"/>
        <dbReference type="ChEBI" id="CHEBI:58702"/>
        <dbReference type="EC" id="4.2.1.11"/>
    </reaction>
</comment>
<feature type="binding site" evidence="12">
    <location>
        <position position="290"/>
    </location>
    <ligand>
        <name>substrate</name>
    </ligand>
</feature>
<dbReference type="Gene3D" id="3.30.390.10">
    <property type="entry name" value="Enolase-like, N-terminal domain"/>
    <property type="match status" value="1"/>
</dbReference>
<keyword evidence="10" id="KW-0963">Cytoplasm</keyword>
<keyword evidence="10 13" id="KW-0479">Metal-binding</keyword>
<evidence type="ECO:0000256" key="1">
    <source>
        <dbReference type="ARBA" id="ARBA00005031"/>
    </source>
</evidence>
<dbReference type="UniPathway" id="UPA00109">
    <property type="reaction ID" value="UER00187"/>
</dbReference>
<evidence type="ECO:0000256" key="10">
    <source>
        <dbReference type="HAMAP-Rule" id="MF_00318"/>
    </source>
</evidence>
<dbReference type="GO" id="GO:0000015">
    <property type="term" value="C:phosphopyruvate hydratase complex"/>
    <property type="evidence" value="ECO:0007669"/>
    <property type="project" value="InterPro"/>
</dbReference>
<dbReference type="InterPro" id="IPR020810">
    <property type="entry name" value="Enolase_C"/>
</dbReference>
<keyword evidence="17" id="KW-1185">Reference proteome</keyword>
<dbReference type="FunFam" id="3.30.390.10:FF:000001">
    <property type="entry name" value="Enolase"/>
    <property type="match status" value="1"/>
</dbReference>
<evidence type="ECO:0000313" key="17">
    <source>
        <dbReference type="Proteomes" id="UP000319809"/>
    </source>
</evidence>
<feature type="binding site" evidence="12">
    <location>
        <begin position="369"/>
        <end position="372"/>
    </location>
    <ligand>
        <name>substrate</name>
    </ligand>
</feature>
<feature type="binding site" evidence="10">
    <location>
        <position position="372"/>
    </location>
    <ligand>
        <name>(2R)-2-phosphoglycerate</name>
        <dbReference type="ChEBI" id="CHEBI:58289"/>
    </ligand>
</feature>
<feature type="binding site" evidence="12">
    <location>
        <position position="157"/>
    </location>
    <ligand>
        <name>substrate</name>
    </ligand>
</feature>
<evidence type="ECO:0000256" key="5">
    <source>
        <dbReference type="ARBA" id="ARBA00022525"/>
    </source>
</evidence>
<dbReference type="InterPro" id="IPR000941">
    <property type="entry name" value="Enolase"/>
</dbReference>